<evidence type="ECO:0000256" key="6">
    <source>
        <dbReference type="RuleBase" id="RU362057"/>
    </source>
</evidence>
<keyword evidence="3 5" id="KW-0808">Transferase</keyword>
<dbReference type="PANTHER" id="PTHR48048:SF45">
    <property type="entry name" value="GLYCOSYLTRANSFERASE"/>
    <property type="match status" value="1"/>
</dbReference>
<organism evidence="7 8">
    <name type="scientific">Linum trigynum</name>
    <dbReference type="NCBI Taxonomy" id="586398"/>
    <lineage>
        <taxon>Eukaryota</taxon>
        <taxon>Viridiplantae</taxon>
        <taxon>Streptophyta</taxon>
        <taxon>Embryophyta</taxon>
        <taxon>Tracheophyta</taxon>
        <taxon>Spermatophyta</taxon>
        <taxon>Magnoliopsida</taxon>
        <taxon>eudicotyledons</taxon>
        <taxon>Gunneridae</taxon>
        <taxon>Pentapetalae</taxon>
        <taxon>rosids</taxon>
        <taxon>fabids</taxon>
        <taxon>Malpighiales</taxon>
        <taxon>Linaceae</taxon>
        <taxon>Linum</taxon>
    </lineage>
</organism>
<sequence length="467" mass="51309">MAEKPQQIHLVFIPSPGAGHLSAMVELANLLADRHAALSISVLIITTTSTAAVPHPAAPRITLIHLTDENPPPAAAAGSVFAKIEARKPQIREAVSAAIGRSPEGARLAGLVLDMFCTSMAELADEFGVPYYIFFTSAASDLGFISHIQQLHDEEGFEIAEFEGTELAVPSWARPIPRWAFPSNIVNKEWLQLLYRIARVFRRARGILVNTVRELESCAVDSLAFPKVYPVGPILNLKADAGGGGTKKKEEAIEWLDRQPESSVVFLCFGSMGAFREEQVLEIANGLEASGLRFLWVLRRPGPEGTRAGPTDYEDVREVLPKGFVDRTAEVGRVTGWAPQTIILAHKAVGGFVSHCGWNSTLESLWFGVPMATWPMYAEQKLNAYLLVYELEIATEIKIDYRNGEIVAAEEIERGVRRLMERDCSREERLKKFSEDIKKALMDDGSSSASIAEFIADARAVVACDFS</sequence>
<dbReference type="SUPFAM" id="SSF53756">
    <property type="entry name" value="UDP-Glycosyltransferase/glycogen phosphorylase"/>
    <property type="match status" value="1"/>
</dbReference>
<dbReference type="InterPro" id="IPR050481">
    <property type="entry name" value="UDP-glycosyltransf_plant"/>
</dbReference>
<dbReference type="EC" id="2.4.1.-" evidence="6"/>
<evidence type="ECO:0000256" key="2">
    <source>
        <dbReference type="ARBA" id="ARBA00009995"/>
    </source>
</evidence>
<dbReference type="CDD" id="cd03784">
    <property type="entry name" value="GT1_Gtf-like"/>
    <property type="match status" value="1"/>
</dbReference>
<dbReference type="FunFam" id="3.40.50.2000:FF:000056">
    <property type="entry name" value="Glycosyltransferase"/>
    <property type="match status" value="1"/>
</dbReference>
<dbReference type="Pfam" id="PF00201">
    <property type="entry name" value="UDPGT"/>
    <property type="match status" value="1"/>
</dbReference>
<dbReference type="Gene3D" id="3.40.50.2000">
    <property type="entry name" value="Glycogen Phosphorylase B"/>
    <property type="match status" value="2"/>
</dbReference>
<dbReference type="PANTHER" id="PTHR48048">
    <property type="entry name" value="GLYCOSYLTRANSFERASE"/>
    <property type="match status" value="1"/>
</dbReference>
<gene>
    <name evidence="7" type="ORF">LTRI10_LOCUS10681</name>
</gene>
<comment type="catalytic activity">
    <reaction evidence="4">
        <text>an anthocyanidin + UDP-alpha-D-glucose + H(+) = an anthocyanidin 3-O-beta-D-glucoside + UDP</text>
        <dbReference type="Rhea" id="RHEA:20093"/>
        <dbReference type="ChEBI" id="CHEBI:15378"/>
        <dbReference type="ChEBI" id="CHEBI:16307"/>
        <dbReference type="ChEBI" id="CHEBI:58223"/>
        <dbReference type="ChEBI" id="CHEBI:58885"/>
        <dbReference type="ChEBI" id="CHEBI:143576"/>
        <dbReference type="EC" id="2.4.1.115"/>
    </reaction>
</comment>
<comment type="similarity">
    <text evidence="2 5">Belongs to the UDP-glycosyltransferase family.</text>
</comment>
<evidence type="ECO:0000256" key="5">
    <source>
        <dbReference type="RuleBase" id="RU003718"/>
    </source>
</evidence>
<name>A0AAV2D504_9ROSI</name>
<evidence type="ECO:0000256" key="1">
    <source>
        <dbReference type="ARBA" id="ARBA00004935"/>
    </source>
</evidence>
<comment type="pathway">
    <text evidence="1">Pigment biosynthesis; anthocyanin biosynthesis.</text>
</comment>
<keyword evidence="8" id="KW-1185">Reference proteome</keyword>
<dbReference type="InterPro" id="IPR035595">
    <property type="entry name" value="UDP_glycos_trans_CS"/>
</dbReference>
<dbReference type="GO" id="GO:0047213">
    <property type="term" value="F:anthocyanidin 3-O-glucosyltransferase activity"/>
    <property type="evidence" value="ECO:0007669"/>
    <property type="project" value="UniProtKB-EC"/>
</dbReference>
<evidence type="ECO:0000313" key="7">
    <source>
        <dbReference type="EMBL" id="CAL1366535.1"/>
    </source>
</evidence>
<dbReference type="InterPro" id="IPR002213">
    <property type="entry name" value="UDP_glucos_trans"/>
</dbReference>
<evidence type="ECO:0000256" key="3">
    <source>
        <dbReference type="ARBA" id="ARBA00022679"/>
    </source>
</evidence>
<protein>
    <recommendedName>
        <fullName evidence="6">Glycosyltransferase</fullName>
        <ecNumber evidence="6">2.4.1.-</ecNumber>
    </recommendedName>
</protein>
<proteinExistence type="inferred from homology"/>
<dbReference type="Proteomes" id="UP001497516">
    <property type="component" value="Chromosome 2"/>
</dbReference>
<dbReference type="AlphaFoldDB" id="A0AAV2D504"/>
<evidence type="ECO:0000256" key="4">
    <source>
        <dbReference type="ARBA" id="ARBA00047606"/>
    </source>
</evidence>
<dbReference type="PROSITE" id="PS00375">
    <property type="entry name" value="UDPGT"/>
    <property type="match status" value="1"/>
</dbReference>
<dbReference type="EMBL" id="OZ034815">
    <property type="protein sequence ID" value="CAL1366535.1"/>
    <property type="molecule type" value="Genomic_DNA"/>
</dbReference>
<keyword evidence="5" id="KW-0328">Glycosyltransferase</keyword>
<accession>A0AAV2D504</accession>
<evidence type="ECO:0000313" key="8">
    <source>
        <dbReference type="Proteomes" id="UP001497516"/>
    </source>
</evidence>
<reference evidence="7 8" key="1">
    <citation type="submission" date="2024-04" db="EMBL/GenBank/DDBJ databases">
        <authorList>
            <person name="Fracassetti M."/>
        </authorList>
    </citation>
    <scope>NUCLEOTIDE SEQUENCE [LARGE SCALE GENOMIC DNA]</scope>
</reference>